<dbReference type="InterPro" id="IPR009057">
    <property type="entry name" value="Homeodomain-like_sf"/>
</dbReference>
<organism evidence="7 8">
    <name type="scientific">Turnera subulata</name>
    <dbReference type="NCBI Taxonomy" id="218843"/>
    <lineage>
        <taxon>Eukaryota</taxon>
        <taxon>Viridiplantae</taxon>
        <taxon>Streptophyta</taxon>
        <taxon>Embryophyta</taxon>
        <taxon>Tracheophyta</taxon>
        <taxon>Spermatophyta</taxon>
        <taxon>Magnoliopsida</taxon>
        <taxon>eudicotyledons</taxon>
        <taxon>Gunneridae</taxon>
        <taxon>Pentapetalae</taxon>
        <taxon>rosids</taxon>
        <taxon>fabids</taxon>
        <taxon>Malpighiales</taxon>
        <taxon>Passifloraceae</taxon>
        <taxon>Turnera</taxon>
    </lineage>
</organism>
<feature type="domain" description="Myb-like" evidence="5">
    <location>
        <begin position="15"/>
        <end position="44"/>
    </location>
</feature>
<evidence type="ECO:0000256" key="2">
    <source>
        <dbReference type="ARBA" id="ARBA00023125"/>
    </source>
</evidence>
<keyword evidence="8" id="KW-1185">Reference proteome</keyword>
<comment type="caution">
    <text evidence="7">The sequence shown here is derived from an EMBL/GenBank/DDBJ whole genome shotgun (WGS) entry which is preliminary data.</text>
</comment>
<dbReference type="InterPro" id="IPR017930">
    <property type="entry name" value="Myb_dom"/>
</dbReference>
<keyword evidence="3" id="KW-0539">Nucleus</keyword>
<dbReference type="PANTHER" id="PTHR47999">
    <property type="entry name" value="TRANSCRIPTION FACTOR MYB8-RELATED-RELATED"/>
    <property type="match status" value="1"/>
</dbReference>
<feature type="region of interest" description="Disordered" evidence="4">
    <location>
        <begin position="81"/>
        <end position="137"/>
    </location>
</feature>
<evidence type="ECO:0000313" key="7">
    <source>
        <dbReference type="EMBL" id="KAJ4838649.1"/>
    </source>
</evidence>
<feature type="compositionally biased region" description="Polar residues" evidence="4">
    <location>
        <begin position="112"/>
        <end position="133"/>
    </location>
</feature>
<feature type="compositionally biased region" description="Polar residues" evidence="4">
    <location>
        <begin position="265"/>
        <end position="274"/>
    </location>
</feature>
<sequence>MGKDTRMGRAPCCEKVGLKRGRWTAEEDEILTKYIQANGEGSWRGNISTEEEEIISKLHASLGNSMPPKRRGGRTSRWAMKKNKSYTQNGVKIPTKRHPDQNNPTAPPAVPHQSSTKPPVETETLSSITNDTLGLNPCGEDKEQVMDITPSPHQEHGSGGMLGMINQQSVITLGGCYSEEVASGNNPLLCPSVSEHESDILGPFPQGIEDAMLCFNEVMGGEELLGPEWDSALNEENRNDVMVTSQVESGVLSLEKATKSDDLDTGNSGSTGESTLDWYSPSPITTSGFDDSGFGWSWEDVIQGQELWNEKEEINALSSLWESDNGDGESKKPGEEGEYDTQNAMVAWLLS</sequence>
<dbReference type="SUPFAM" id="SSF46689">
    <property type="entry name" value="Homeodomain-like"/>
    <property type="match status" value="1"/>
</dbReference>
<evidence type="ECO:0000256" key="3">
    <source>
        <dbReference type="ARBA" id="ARBA00023242"/>
    </source>
</evidence>
<dbReference type="InterPro" id="IPR001005">
    <property type="entry name" value="SANT/Myb"/>
</dbReference>
<evidence type="ECO:0000259" key="5">
    <source>
        <dbReference type="PROSITE" id="PS50090"/>
    </source>
</evidence>
<feature type="region of interest" description="Disordered" evidence="4">
    <location>
        <begin position="319"/>
        <end position="342"/>
    </location>
</feature>
<proteinExistence type="predicted"/>
<dbReference type="EMBL" id="JAKUCV010003503">
    <property type="protein sequence ID" value="KAJ4838649.1"/>
    <property type="molecule type" value="Genomic_DNA"/>
</dbReference>
<reference evidence="7" key="1">
    <citation type="submission" date="2022-02" db="EMBL/GenBank/DDBJ databases">
        <authorList>
            <person name="Henning P.M."/>
            <person name="McCubbin A.G."/>
            <person name="Shore J.S."/>
        </authorList>
    </citation>
    <scope>NUCLEOTIDE SEQUENCE</scope>
    <source>
        <strain evidence="7">F60SS</strain>
        <tissue evidence="7">Leaves</tissue>
    </source>
</reference>
<name>A0A9Q0JEJ1_9ROSI</name>
<dbReference type="CDD" id="cd00167">
    <property type="entry name" value="SANT"/>
    <property type="match status" value="1"/>
</dbReference>
<dbReference type="PROSITE" id="PS50090">
    <property type="entry name" value="MYB_LIKE"/>
    <property type="match status" value="1"/>
</dbReference>
<evidence type="ECO:0000256" key="4">
    <source>
        <dbReference type="SAM" id="MobiDB-lite"/>
    </source>
</evidence>
<dbReference type="InterPro" id="IPR015495">
    <property type="entry name" value="Myb_TF_plants"/>
</dbReference>
<dbReference type="PROSITE" id="PS51294">
    <property type="entry name" value="HTH_MYB"/>
    <property type="match status" value="1"/>
</dbReference>
<gene>
    <name evidence="7" type="ORF">Tsubulata_004242</name>
</gene>
<accession>A0A9Q0JEJ1</accession>
<evidence type="ECO:0000313" key="8">
    <source>
        <dbReference type="Proteomes" id="UP001141552"/>
    </source>
</evidence>
<protein>
    <recommendedName>
        <fullName evidence="9">Myb-like domain-containing protein</fullName>
    </recommendedName>
</protein>
<dbReference type="PANTHER" id="PTHR47999:SF96">
    <property type="entry name" value="TRANSCRIPTION REPRESSOR MYB6-LIKE"/>
    <property type="match status" value="1"/>
</dbReference>
<evidence type="ECO:0000259" key="6">
    <source>
        <dbReference type="PROSITE" id="PS51294"/>
    </source>
</evidence>
<reference evidence="7" key="2">
    <citation type="journal article" date="2023" name="Plants (Basel)">
        <title>Annotation of the Turnera subulata (Passifloraceae) Draft Genome Reveals the S-Locus Evolved after the Divergence of Turneroideae from Passifloroideae in a Stepwise Manner.</title>
        <authorList>
            <person name="Henning P.M."/>
            <person name="Roalson E.H."/>
            <person name="Mir W."/>
            <person name="McCubbin A.G."/>
            <person name="Shore J.S."/>
        </authorList>
    </citation>
    <scope>NUCLEOTIDE SEQUENCE</scope>
    <source>
        <strain evidence="7">F60SS</strain>
    </source>
</reference>
<evidence type="ECO:0008006" key="9">
    <source>
        <dbReference type="Google" id="ProtNLM"/>
    </source>
</evidence>
<dbReference type="Gene3D" id="1.10.10.60">
    <property type="entry name" value="Homeodomain-like"/>
    <property type="match status" value="1"/>
</dbReference>
<dbReference type="AlphaFoldDB" id="A0A9Q0JEJ1"/>
<dbReference type="GO" id="GO:0003677">
    <property type="term" value="F:DNA binding"/>
    <property type="evidence" value="ECO:0007669"/>
    <property type="project" value="UniProtKB-KW"/>
</dbReference>
<evidence type="ECO:0000256" key="1">
    <source>
        <dbReference type="ARBA" id="ARBA00004123"/>
    </source>
</evidence>
<dbReference type="OrthoDB" id="2143914at2759"/>
<feature type="domain" description="HTH myb-type" evidence="6">
    <location>
        <begin position="15"/>
        <end position="44"/>
    </location>
</feature>
<feature type="region of interest" description="Disordered" evidence="4">
    <location>
        <begin position="254"/>
        <end position="282"/>
    </location>
</feature>
<comment type="subcellular location">
    <subcellularLocation>
        <location evidence="1">Nucleus</location>
    </subcellularLocation>
</comment>
<keyword evidence="2" id="KW-0238">DNA-binding</keyword>
<dbReference type="GO" id="GO:0005634">
    <property type="term" value="C:nucleus"/>
    <property type="evidence" value="ECO:0007669"/>
    <property type="project" value="UniProtKB-SubCell"/>
</dbReference>
<dbReference type="Proteomes" id="UP001141552">
    <property type="component" value="Unassembled WGS sequence"/>
</dbReference>